<name>A0ABT5VRK4_9BACT</name>
<reference evidence="1 2" key="1">
    <citation type="submission" date="2022-01" db="EMBL/GenBank/DDBJ databases">
        <title>Labilibaculum sp. nov, a marine bacterium isolated from Antarctica.</title>
        <authorList>
            <person name="Dai W."/>
        </authorList>
    </citation>
    <scope>NUCLEOTIDE SEQUENCE [LARGE SCALE GENOMIC DNA]</scope>
    <source>
        <strain evidence="1 2">DW002</strain>
    </source>
</reference>
<gene>
    <name evidence="1" type="primary">mobC</name>
    <name evidence="1" type="ORF">L3049_07845</name>
</gene>
<evidence type="ECO:0000313" key="2">
    <source>
        <dbReference type="Proteomes" id="UP001528920"/>
    </source>
</evidence>
<accession>A0ABT5VRK4</accession>
<dbReference type="Proteomes" id="UP001528920">
    <property type="component" value="Unassembled WGS sequence"/>
</dbReference>
<comment type="caution">
    <text evidence="1">The sequence shown here is derived from an EMBL/GenBank/DDBJ whole genome shotgun (WGS) entry which is preliminary data.</text>
</comment>
<sequence length="120" mass="13850">MKRIKNRNTNGRPSKSLYEKKSYKVTVKMATEEFYTLKAKASFAGINHSEFIRRCIRSSVVKQRLTPQLMGYIRKLCGMANNVNQIARTANTVGYSDIHSRCISMTKNLDRLIKRIENDC</sequence>
<dbReference type="RefSeq" id="WP_275109253.1">
    <property type="nucleotide sequence ID" value="NZ_JAKJSC010000001.1"/>
</dbReference>
<keyword evidence="2" id="KW-1185">Reference proteome</keyword>
<dbReference type="InterPro" id="IPR053842">
    <property type="entry name" value="NikA-like"/>
</dbReference>
<proteinExistence type="predicted"/>
<dbReference type="EMBL" id="JAKJSC010000001">
    <property type="protein sequence ID" value="MDE5417917.1"/>
    <property type="molecule type" value="Genomic_DNA"/>
</dbReference>
<evidence type="ECO:0000313" key="1">
    <source>
        <dbReference type="EMBL" id="MDE5417917.1"/>
    </source>
</evidence>
<organism evidence="1 2">
    <name type="scientific">Paralabilibaculum antarcticum</name>
    <dbReference type="NCBI Taxonomy" id="2912572"/>
    <lineage>
        <taxon>Bacteria</taxon>
        <taxon>Pseudomonadati</taxon>
        <taxon>Bacteroidota</taxon>
        <taxon>Bacteroidia</taxon>
        <taxon>Marinilabiliales</taxon>
        <taxon>Marinifilaceae</taxon>
        <taxon>Paralabilibaculum</taxon>
    </lineage>
</organism>
<dbReference type="Pfam" id="PF21983">
    <property type="entry name" value="NikA-like"/>
    <property type="match status" value="1"/>
</dbReference>
<protein>
    <submittedName>
        <fullName evidence="1">Plasmid mobilization relaxosome protein MobC</fullName>
    </submittedName>
</protein>